<keyword evidence="2 5" id="KW-0812">Transmembrane</keyword>
<keyword evidence="4 5" id="KW-0472">Membrane</keyword>
<comment type="caution">
    <text evidence="7">The sequence shown here is derived from an EMBL/GenBank/DDBJ whole genome shotgun (WGS) entry which is preliminary data.</text>
</comment>
<keyword evidence="3 5" id="KW-1133">Transmembrane helix</keyword>
<dbReference type="Gene3D" id="1.20.120.350">
    <property type="entry name" value="Voltage-gated potassium channels. Chain C"/>
    <property type="match status" value="1"/>
</dbReference>
<name>A0A812P3N8_9DINO</name>
<evidence type="ECO:0000313" key="8">
    <source>
        <dbReference type="Proteomes" id="UP000604046"/>
    </source>
</evidence>
<dbReference type="GO" id="GO:0005216">
    <property type="term" value="F:monoatomic ion channel activity"/>
    <property type="evidence" value="ECO:0007669"/>
    <property type="project" value="InterPro"/>
</dbReference>
<protein>
    <submittedName>
        <fullName evidence="7">SCN10A protein</fullName>
    </submittedName>
</protein>
<gene>
    <name evidence="7" type="primary">SCN10A</name>
    <name evidence="7" type="ORF">SNAT2548_LOCUS17728</name>
</gene>
<dbReference type="Gene3D" id="1.10.287.70">
    <property type="match status" value="1"/>
</dbReference>
<evidence type="ECO:0000256" key="2">
    <source>
        <dbReference type="ARBA" id="ARBA00022692"/>
    </source>
</evidence>
<organism evidence="7 8">
    <name type="scientific">Symbiodinium natans</name>
    <dbReference type="NCBI Taxonomy" id="878477"/>
    <lineage>
        <taxon>Eukaryota</taxon>
        <taxon>Sar</taxon>
        <taxon>Alveolata</taxon>
        <taxon>Dinophyceae</taxon>
        <taxon>Suessiales</taxon>
        <taxon>Symbiodiniaceae</taxon>
        <taxon>Symbiodinium</taxon>
    </lineage>
</organism>
<dbReference type="GO" id="GO:0016020">
    <property type="term" value="C:membrane"/>
    <property type="evidence" value="ECO:0007669"/>
    <property type="project" value="UniProtKB-SubCell"/>
</dbReference>
<evidence type="ECO:0000313" key="7">
    <source>
        <dbReference type="EMBL" id="CAE7338625.1"/>
    </source>
</evidence>
<feature type="transmembrane region" description="Helical" evidence="5">
    <location>
        <begin position="245"/>
        <end position="270"/>
    </location>
</feature>
<dbReference type="PROSITE" id="PS50222">
    <property type="entry name" value="EF_HAND_2"/>
    <property type="match status" value="2"/>
</dbReference>
<dbReference type="PANTHER" id="PTHR46726">
    <property type="entry name" value="TWO PORE CHANNEL 3"/>
    <property type="match status" value="1"/>
</dbReference>
<dbReference type="InterPro" id="IPR011992">
    <property type="entry name" value="EF-hand-dom_pair"/>
</dbReference>
<evidence type="ECO:0000259" key="6">
    <source>
        <dbReference type="PROSITE" id="PS50222"/>
    </source>
</evidence>
<dbReference type="Pfam" id="PF00520">
    <property type="entry name" value="Ion_trans"/>
    <property type="match status" value="1"/>
</dbReference>
<dbReference type="OrthoDB" id="439615at2759"/>
<dbReference type="AlphaFoldDB" id="A0A812P3N8"/>
<dbReference type="SUPFAM" id="SSF81324">
    <property type="entry name" value="Voltage-gated potassium channels"/>
    <property type="match status" value="1"/>
</dbReference>
<dbReference type="Proteomes" id="UP000604046">
    <property type="component" value="Unassembled WGS sequence"/>
</dbReference>
<evidence type="ECO:0000256" key="1">
    <source>
        <dbReference type="ARBA" id="ARBA00004141"/>
    </source>
</evidence>
<evidence type="ECO:0000256" key="4">
    <source>
        <dbReference type="ARBA" id="ARBA00023136"/>
    </source>
</evidence>
<dbReference type="EMBL" id="CAJNDS010002120">
    <property type="protein sequence ID" value="CAE7338625.1"/>
    <property type="molecule type" value="Genomic_DNA"/>
</dbReference>
<dbReference type="InterPro" id="IPR005821">
    <property type="entry name" value="Ion_trans_dom"/>
</dbReference>
<sequence>MAFLQDEKLSFPRRVLARVVKCWLFEAFFAVVILSNSIFIAVQVEAASRDPGVDQDVGFFLAGSVYTFLFTLELLLRVMVYGLSVFIGPDWAWLLLDFLVVSSSLFEFVLEISLQQQEDSTSVLTNMRLLRILRIGRITRAIRVVRLVKFIRSLRQLLYSIGQTLRAMAWSVVLLGLIIFLFGLIFTDISTEYLTGDTTELSEVAQGFIVYRFGGLERSMHTLYASITGGLTWIEAHDALAQISIFWGLLFEAYIAFCTFAVLNVMTGVFCQSAMESAEKDHELVLQNVVQEKAKYFRAVRRLFAQLDQNGDGGITAKEFEVALEDPALMHVFAALEISADDAWALFTQLDSDGDAHVDAEEFLEGCMLLKGPARSIDVMGIKRDVAVVKHRLGQVFATLRYPN</sequence>
<dbReference type="InterPro" id="IPR002048">
    <property type="entry name" value="EF_hand_dom"/>
</dbReference>
<feature type="transmembrane region" description="Helical" evidence="5">
    <location>
        <begin position="167"/>
        <end position="186"/>
    </location>
</feature>
<dbReference type="SMART" id="SM00054">
    <property type="entry name" value="EFh"/>
    <property type="match status" value="2"/>
</dbReference>
<proteinExistence type="predicted"/>
<comment type="subcellular location">
    <subcellularLocation>
        <location evidence="1">Membrane</location>
        <topology evidence="1">Multi-pass membrane protein</topology>
    </subcellularLocation>
</comment>
<feature type="transmembrane region" description="Helical" evidence="5">
    <location>
        <begin position="57"/>
        <end position="79"/>
    </location>
</feature>
<dbReference type="Pfam" id="PF13202">
    <property type="entry name" value="EF-hand_5"/>
    <property type="match status" value="1"/>
</dbReference>
<accession>A0A812P3N8</accession>
<dbReference type="InterPro" id="IPR027359">
    <property type="entry name" value="Volt_channel_dom_sf"/>
</dbReference>
<dbReference type="SUPFAM" id="SSF47473">
    <property type="entry name" value="EF-hand"/>
    <property type="match status" value="1"/>
</dbReference>
<evidence type="ECO:0000256" key="5">
    <source>
        <dbReference type="SAM" id="Phobius"/>
    </source>
</evidence>
<feature type="domain" description="EF-hand" evidence="6">
    <location>
        <begin position="295"/>
        <end position="330"/>
    </location>
</feature>
<reference evidence="7" key="1">
    <citation type="submission" date="2021-02" db="EMBL/GenBank/DDBJ databases">
        <authorList>
            <person name="Dougan E. K."/>
            <person name="Rhodes N."/>
            <person name="Thang M."/>
            <person name="Chan C."/>
        </authorList>
    </citation>
    <scope>NUCLEOTIDE SEQUENCE</scope>
</reference>
<feature type="domain" description="EF-hand" evidence="6">
    <location>
        <begin position="338"/>
        <end position="373"/>
    </location>
</feature>
<dbReference type="Gene3D" id="1.10.238.10">
    <property type="entry name" value="EF-hand"/>
    <property type="match status" value="1"/>
</dbReference>
<dbReference type="GO" id="GO:0005509">
    <property type="term" value="F:calcium ion binding"/>
    <property type="evidence" value="ECO:0007669"/>
    <property type="project" value="InterPro"/>
</dbReference>
<feature type="transmembrane region" description="Helical" evidence="5">
    <location>
        <begin position="23"/>
        <end position="45"/>
    </location>
</feature>
<keyword evidence="8" id="KW-1185">Reference proteome</keyword>
<dbReference type="PANTHER" id="PTHR46726:SF1">
    <property type="entry name" value="TWO-PORE CALCIUM CHANNEL 3"/>
    <property type="match status" value="1"/>
</dbReference>
<evidence type="ECO:0000256" key="3">
    <source>
        <dbReference type="ARBA" id="ARBA00022989"/>
    </source>
</evidence>